<dbReference type="InterPro" id="IPR003583">
    <property type="entry name" value="Hlx-hairpin-Hlx_DNA-bd_motif"/>
</dbReference>
<organism evidence="3 4">
    <name type="scientific">Acinetobacter calcoaceticus</name>
    <dbReference type="NCBI Taxonomy" id="471"/>
    <lineage>
        <taxon>Bacteria</taxon>
        <taxon>Pseudomonadati</taxon>
        <taxon>Pseudomonadota</taxon>
        <taxon>Gammaproteobacteria</taxon>
        <taxon>Moraxellales</taxon>
        <taxon>Moraxellaceae</taxon>
        <taxon>Acinetobacter</taxon>
        <taxon>Acinetobacter calcoaceticus/baumannii complex</taxon>
    </lineage>
</organism>
<evidence type="ECO:0000313" key="3">
    <source>
        <dbReference type="EMBL" id="MDP9803875.1"/>
    </source>
</evidence>
<evidence type="ECO:0000259" key="2">
    <source>
        <dbReference type="SMART" id="SM00278"/>
    </source>
</evidence>
<comment type="caution">
    <text evidence="3">The sequence shown here is derived from an EMBL/GenBank/DDBJ whole genome shotgun (WGS) entry which is preliminary data.</text>
</comment>
<dbReference type="PANTHER" id="PTHR21180">
    <property type="entry name" value="ENDONUCLEASE/EXONUCLEASE/PHOSPHATASE FAMILY DOMAIN-CONTAINING PROTEIN 1"/>
    <property type="match status" value="1"/>
</dbReference>
<dbReference type="AlphaFoldDB" id="A0ABD5AN47"/>
<dbReference type="SUPFAM" id="SSF47781">
    <property type="entry name" value="RuvA domain 2-like"/>
    <property type="match status" value="1"/>
</dbReference>
<protein>
    <submittedName>
        <fullName evidence="3">Competence protein ComEA</fullName>
    </submittedName>
</protein>
<reference evidence="3 4" key="1">
    <citation type="submission" date="2023-07" db="EMBL/GenBank/DDBJ databases">
        <title>Sorghum-associated microbial communities from plants grown in Nebraska, USA.</title>
        <authorList>
            <person name="Schachtman D."/>
        </authorList>
    </citation>
    <scope>NUCLEOTIDE SEQUENCE [LARGE SCALE GENOMIC DNA]</scope>
    <source>
        <strain evidence="3 4">CC146</strain>
    </source>
</reference>
<name>A0ABD5AN47_ACICA</name>
<evidence type="ECO:0000256" key="1">
    <source>
        <dbReference type="SAM" id="SignalP"/>
    </source>
</evidence>
<dbReference type="NCBIfam" id="TIGR00426">
    <property type="entry name" value="competence protein ComEA helix-hairpin-helix repeat region"/>
    <property type="match status" value="1"/>
</dbReference>
<gene>
    <name evidence="3" type="ORF">J2771_002148</name>
</gene>
<dbReference type="InterPro" id="IPR051675">
    <property type="entry name" value="Endo/Exo/Phosphatase_dom_1"/>
</dbReference>
<sequence length="130" mass="15077">MNLWKSKYYIFIVLFWSVISSTFVQAQSFDQNFKEWKAKQQMYDQKLSTQHSSHSNAPKSLTMTDSSRQVHLNQANIDELQKLKGIGEKKAQAIVEYRQKNGGFKNIDEFKNVKGIGPAIFEKNKTRLSL</sequence>
<dbReference type="Gene3D" id="1.10.150.280">
    <property type="entry name" value="AF1531-like domain"/>
    <property type="match status" value="1"/>
</dbReference>
<dbReference type="EMBL" id="JAUSQP010000003">
    <property type="protein sequence ID" value="MDP9803875.1"/>
    <property type="molecule type" value="Genomic_DNA"/>
</dbReference>
<evidence type="ECO:0000313" key="4">
    <source>
        <dbReference type="Proteomes" id="UP001240164"/>
    </source>
</evidence>
<dbReference type="Proteomes" id="UP001240164">
    <property type="component" value="Unassembled WGS sequence"/>
</dbReference>
<dbReference type="InterPro" id="IPR010994">
    <property type="entry name" value="RuvA_2-like"/>
</dbReference>
<feature type="chain" id="PRO_5044884885" evidence="1">
    <location>
        <begin position="27"/>
        <end position="130"/>
    </location>
</feature>
<feature type="domain" description="Helix-hairpin-helix DNA-binding motif class 1" evidence="2">
    <location>
        <begin position="78"/>
        <end position="97"/>
    </location>
</feature>
<feature type="domain" description="Helix-hairpin-helix DNA-binding motif class 1" evidence="2">
    <location>
        <begin position="108"/>
        <end position="127"/>
    </location>
</feature>
<dbReference type="PANTHER" id="PTHR21180:SF32">
    <property type="entry name" value="ENDONUCLEASE_EXONUCLEASE_PHOSPHATASE FAMILY DOMAIN-CONTAINING PROTEIN 1"/>
    <property type="match status" value="1"/>
</dbReference>
<keyword evidence="1" id="KW-0732">Signal</keyword>
<dbReference type="InterPro" id="IPR004509">
    <property type="entry name" value="Competence_ComEA_HhH"/>
</dbReference>
<feature type="signal peptide" evidence="1">
    <location>
        <begin position="1"/>
        <end position="26"/>
    </location>
</feature>
<accession>A0ABD5AN47</accession>
<dbReference type="SMART" id="SM00278">
    <property type="entry name" value="HhH1"/>
    <property type="match status" value="2"/>
</dbReference>
<dbReference type="Pfam" id="PF12836">
    <property type="entry name" value="HHH_3"/>
    <property type="match status" value="1"/>
</dbReference>
<proteinExistence type="predicted"/>